<feature type="domain" description="RPA-interacting protein N-terminal" evidence="7">
    <location>
        <begin position="12"/>
        <end position="44"/>
    </location>
</feature>
<protein>
    <submittedName>
        <fullName evidence="10">Uncharacterized protein</fullName>
    </submittedName>
</protein>
<dbReference type="InterPro" id="IPR028158">
    <property type="entry name" value="RPA_interact_N_dom"/>
</dbReference>
<dbReference type="InterPro" id="IPR028159">
    <property type="entry name" value="RPA_interact_C_dom"/>
</dbReference>
<keyword evidence="5" id="KW-0539">Nucleus</keyword>
<proteinExistence type="predicted"/>
<evidence type="ECO:0000256" key="2">
    <source>
        <dbReference type="ARBA" id="ARBA00022723"/>
    </source>
</evidence>
<dbReference type="PANTHER" id="PTHR31742">
    <property type="entry name" value="RPA-INTERACTING PROTEIN RPAIN"/>
    <property type="match status" value="1"/>
</dbReference>
<dbReference type="GO" id="GO:0008270">
    <property type="term" value="F:zinc ion binding"/>
    <property type="evidence" value="ECO:0007669"/>
    <property type="project" value="UniProtKB-KW"/>
</dbReference>
<dbReference type="GO" id="GO:0006606">
    <property type="term" value="P:protein import into nucleus"/>
    <property type="evidence" value="ECO:0007669"/>
    <property type="project" value="TreeGrafter"/>
</dbReference>
<reference evidence="10" key="1">
    <citation type="submission" date="2020-02" db="EMBL/GenBank/DDBJ databases">
        <authorList>
            <person name="Scholz U."/>
            <person name="Mascher M."/>
            <person name="Fiebig A."/>
        </authorList>
    </citation>
    <scope>NUCLEOTIDE SEQUENCE</scope>
</reference>
<dbReference type="GO" id="GO:0005634">
    <property type="term" value="C:nucleus"/>
    <property type="evidence" value="ECO:0007669"/>
    <property type="project" value="UniProtKB-SubCell"/>
</dbReference>
<evidence type="ECO:0000256" key="6">
    <source>
        <dbReference type="SAM" id="Coils"/>
    </source>
</evidence>
<organism evidence="10 11">
    <name type="scientific">Spirodela intermedia</name>
    <name type="common">Intermediate duckweed</name>
    <dbReference type="NCBI Taxonomy" id="51605"/>
    <lineage>
        <taxon>Eukaryota</taxon>
        <taxon>Viridiplantae</taxon>
        <taxon>Streptophyta</taxon>
        <taxon>Embryophyta</taxon>
        <taxon>Tracheophyta</taxon>
        <taxon>Spermatophyta</taxon>
        <taxon>Magnoliopsida</taxon>
        <taxon>Liliopsida</taxon>
        <taxon>Araceae</taxon>
        <taxon>Lemnoideae</taxon>
        <taxon>Spirodela</taxon>
    </lineage>
</organism>
<evidence type="ECO:0000256" key="1">
    <source>
        <dbReference type="ARBA" id="ARBA00004123"/>
    </source>
</evidence>
<dbReference type="Pfam" id="PF14767">
    <property type="entry name" value="RPA_interact_M"/>
    <property type="match status" value="1"/>
</dbReference>
<feature type="domain" description="RPA-interacting protein C-terminal" evidence="9">
    <location>
        <begin position="164"/>
        <end position="245"/>
    </location>
</feature>
<sequence length="248" mass="29092">MDGNRNGRPRMKVVNSPHWKEKLRENCLRRVREDRAHLLWKIRLSESQEPDPKETVESAFKGIVAAELNKIKKSTLNDRTEILASDYDDLLWEYNDRQMNHSSAESNYEELLIEMENLLYEDMKEELIRKELEVYEEEDEYLAKAVFEHMQLNDGETEKRDTIWCPVCKRGELREAHHLICCTGCNLHLDLGDDKVNLDFLRNRLGEVHEEHLDKGCRATPSFFLETGFGLTALYIRCQACGTFEIIV</sequence>
<evidence type="ECO:0000259" key="9">
    <source>
        <dbReference type="Pfam" id="PF14768"/>
    </source>
</evidence>
<dbReference type="InterPro" id="IPR028156">
    <property type="entry name" value="RIP"/>
</dbReference>
<keyword evidence="4" id="KW-0862">Zinc</keyword>
<gene>
    <name evidence="10" type="ORF">SI8410_05007260</name>
</gene>
<evidence type="ECO:0000256" key="5">
    <source>
        <dbReference type="ARBA" id="ARBA00023242"/>
    </source>
</evidence>
<evidence type="ECO:0000259" key="8">
    <source>
        <dbReference type="Pfam" id="PF14767"/>
    </source>
</evidence>
<dbReference type="Pfam" id="PF14766">
    <property type="entry name" value="RPA_interact_N"/>
    <property type="match status" value="1"/>
</dbReference>
<feature type="coiled-coil region" evidence="6">
    <location>
        <begin position="101"/>
        <end position="140"/>
    </location>
</feature>
<evidence type="ECO:0000259" key="7">
    <source>
        <dbReference type="Pfam" id="PF14766"/>
    </source>
</evidence>
<dbReference type="Proteomes" id="UP000663760">
    <property type="component" value="Chromosome 5"/>
</dbReference>
<keyword evidence="11" id="KW-1185">Reference proteome</keyword>
<dbReference type="InterPro" id="IPR028155">
    <property type="entry name" value="RPA_interact_central"/>
</dbReference>
<dbReference type="AlphaFoldDB" id="A0A7I8KFN6"/>
<evidence type="ECO:0000256" key="4">
    <source>
        <dbReference type="ARBA" id="ARBA00022833"/>
    </source>
</evidence>
<evidence type="ECO:0000313" key="10">
    <source>
        <dbReference type="EMBL" id="CAA7396597.1"/>
    </source>
</evidence>
<dbReference type="EMBL" id="LR746268">
    <property type="protein sequence ID" value="CAA7396597.1"/>
    <property type="molecule type" value="Genomic_DNA"/>
</dbReference>
<keyword evidence="3" id="KW-0863">Zinc-finger</keyword>
<feature type="domain" description="RPA-interacting protein central" evidence="8">
    <location>
        <begin position="58"/>
        <end position="146"/>
    </location>
</feature>
<evidence type="ECO:0000256" key="3">
    <source>
        <dbReference type="ARBA" id="ARBA00022771"/>
    </source>
</evidence>
<keyword evidence="6" id="KW-0175">Coiled coil</keyword>
<accession>A0A7I8KFN6</accession>
<name>A0A7I8KFN6_SPIIN</name>
<dbReference type="OrthoDB" id="435311at2759"/>
<evidence type="ECO:0000313" key="11">
    <source>
        <dbReference type="Proteomes" id="UP000663760"/>
    </source>
</evidence>
<dbReference type="Pfam" id="PF14768">
    <property type="entry name" value="RPA_interact_C"/>
    <property type="match status" value="1"/>
</dbReference>
<dbReference type="PANTHER" id="PTHR31742:SF1">
    <property type="entry name" value="RPA-INTERACTING PROTEIN"/>
    <property type="match status" value="1"/>
</dbReference>
<comment type="subcellular location">
    <subcellularLocation>
        <location evidence="1">Nucleus</location>
    </subcellularLocation>
</comment>
<keyword evidence="2" id="KW-0479">Metal-binding</keyword>